<proteinExistence type="predicted"/>
<evidence type="ECO:0000313" key="2">
    <source>
        <dbReference type="Proteomes" id="UP001163387"/>
    </source>
</evidence>
<organism evidence="1 2">
    <name type="scientific">Spiroplasma ixodetis</name>
    <dbReference type="NCBI Taxonomy" id="2141"/>
    <lineage>
        <taxon>Bacteria</taxon>
        <taxon>Bacillati</taxon>
        <taxon>Mycoplasmatota</taxon>
        <taxon>Mollicutes</taxon>
        <taxon>Entomoplasmatales</taxon>
        <taxon>Spiroplasmataceae</taxon>
        <taxon>Spiroplasma</taxon>
    </lineage>
</organism>
<dbReference type="RefSeq" id="WP_281747843.1">
    <property type="nucleotide sequence ID" value="NZ_AP026933.1"/>
</dbReference>
<gene>
    <name evidence="1" type="ORF">SHM_14800</name>
</gene>
<reference evidence="1 2" key="1">
    <citation type="journal article" date="2022" name="Front. Microbiol.">
        <title>Male-killing mechanisms vary between Spiroplasma species.</title>
        <authorList>
            <person name="Arai H."/>
            <person name="Inoue M."/>
            <person name="Kageyama D."/>
        </authorList>
    </citation>
    <scope>NUCLEOTIDE SEQUENCE [LARGE SCALE GENOMIC DNA]</scope>
    <source>
        <strain evidence="2">sHm</strain>
    </source>
</reference>
<evidence type="ECO:0000313" key="1">
    <source>
        <dbReference type="EMBL" id="BDT03834.1"/>
    </source>
</evidence>
<sequence length="83" mass="9854">MSKNLNKWGRKTITFNEFQNKKCQFKSCEENIFSHSLDLNYFKKMISEHLTNLNKAFLPLCTIFKSYHINAEKSLSTDFSPHF</sequence>
<keyword evidence="2" id="KW-1185">Reference proteome</keyword>
<protein>
    <submittedName>
        <fullName evidence="1">Uncharacterized protein</fullName>
    </submittedName>
</protein>
<name>A0ABM8BVY7_9MOLU</name>
<accession>A0ABM8BVY7</accession>
<dbReference type="Proteomes" id="UP001163387">
    <property type="component" value="Chromosome"/>
</dbReference>
<dbReference type="EMBL" id="AP026933">
    <property type="protein sequence ID" value="BDT03834.1"/>
    <property type="molecule type" value="Genomic_DNA"/>
</dbReference>